<evidence type="ECO:0000313" key="4">
    <source>
        <dbReference type="Proteomes" id="UP000706333"/>
    </source>
</evidence>
<keyword evidence="2" id="KW-0732">Signal</keyword>
<evidence type="ECO:0008006" key="5">
    <source>
        <dbReference type="Google" id="ProtNLM"/>
    </source>
</evidence>
<dbReference type="EMBL" id="NHSD01000193">
    <property type="protein sequence ID" value="MBK5926990.1"/>
    <property type="molecule type" value="Genomic_DNA"/>
</dbReference>
<organism evidence="3 4">
    <name type="scientific">Rhodobaculum claviforme</name>
    <dbReference type="NCBI Taxonomy" id="1549854"/>
    <lineage>
        <taxon>Bacteria</taxon>
        <taxon>Pseudomonadati</taxon>
        <taxon>Pseudomonadota</taxon>
        <taxon>Alphaproteobacteria</taxon>
        <taxon>Rhodobacterales</taxon>
        <taxon>Paracoccaceae</taxon>
        <taxon>Rhodobaculum</taxon>
    </lineage>
</organism>
<evidence type="ECO:0000256" key="1">
    <source>
        <dbReference type="ARBA" id="ARBA00005445"/>
    </source>
</evidence>
<sequence length="306" mass="29355">MQKTLTGTASVLAIALGLVVIGDRGPASAAGLLGSAQGFAVLGGSEVTNTGATSITGDLGVHPGSAITGAGAISLSGTVHRADAVAQQARADARDAHTALGTPGGATDLTGQDLGTLLRALTPGVYDFATTAQLTGNMTLDFATDPGGSFVFRIGSALTTASGASVTVLNGGAESGIFWRIGSSASLGTGTVFAGNIIADQSITLATGASVLCGRTIALIGNVTLDTSTISNDCDLFGGTAGRGDFGSMGFAGARGTVPPSAIPVPAAGVLLLGGLGGLGLLGVTAGARRRGAAGPCTGSRARAGG</sequence>
<comment type="caution">
    <text evidence="3">The sequence shown here is derived from an EMBL/GenBank/DDBJ whole genome shotgun (WGS) entry which is preliminary data.</text>
</comment>
<dbReference type="AlphaFoldDB" id="A0A934TIX5"/>
<gene>
    <name evidence="3" type="ORF">CCR87_06460</name>
</gene>
<dbReference type="RefSeq" id="WP_201156758.1">
    <property type="nucleotide sequence ID" value="NZ_NHSD01000193.1"/>
</dbReference>
<dbReference type="Pfam" id="PF11999">
    <property type="entry name" value="Ice_binding"/>
    <property type="match status" value="1"/>
</dbReference>
<proteinExistence type="inferred from homology"/>
<accession>A0A934TIX5</accession>
<reference evidence="3" key="1">
    <citation type="submission" date="2017-05" db="EMBL/GenBank/DDBJ databases">
        <authorList>
            <person name="Imhoff J.F."/>
            <person name="Rahn T."/>
            <person name="Kuenzel S."/>
            <person name="Neulinger S.C."/>
        </authorList>
    </citation>
    <scope>NUCLEOTIDE SEQUENCE</scope>
    <source>
        <strain evidence="3">LMG 28126</strain>
    </source>
</reference>
<dbReference type="InterPro" id="IPR021884">
    <property type="entry name" value="Ice-bd_prot"/>
</dbReference>
<name>A0A934TIX5_9RHOB</name>
<dbReference type="Proteomes" id="UP000706333">
    <property type="component" value="Unassembled WGS sequence"/>
</dbReference>
<evidence type="ECO:0000313" key="3">
    <source>
        <dbReference type="EMBL" id="MBK5926990.1"/>
    </source>
</evidence>
<protein>
    <recommendedName>
        <fullName evidence="5">DUF3494 domain-containing protein</fullName>
    </recommendedName>
</protein>
<keyword evidence="4" id="KW-1185">Reference proteome</keyword>
<reference evidence="3" key="2">
    <citation type="journal article" date="2020" name="Microorganisms">
        <title>Osmotic Adaptation and Compatible Solute Biosynthesis of Phototrophic Bacteria as Revealed from Genome Analyses.</title>
        <authorList>
            <person name="Imhoff J.F."/>
            <person name="Rahn T."/>
            <person name="Kunzel S."/>
            <person name="Keller A."/>
            <person name="Neulinger S.C."/>
        </authorList>
    </citation>
    <scope>NUCLEOTIDE SEQUENCE</scope>
    <source>
        <strain evidence="3">LMG 28126</strain>
    </source>
</reference>
<evidence type="ECO:0000256" key="2">
    <source>
        <dbReference type="ARBA" id="ARBA00022729"/>
    </source>
</evidence>
<comment type="similarity">
    <text evidence="1">Belongs to the ice-binding protein family.</text>
</comment>